<reference evidence="1" key="1">
    <citation type="submission" date="2024-02" db="EMBL/GenBank/DDBJ databases">
        <title>Metagenome Assembled Genome of Zalaria obscura JY119.</title>
        <authorList>
            <person name="Vighnesh L."/>
            <person name="Jagadeeshwari U."/>
            <person name="Venkata Ramana C."/>
            <person name="Sasikala C."/>
        </authorList>
    </citation>
    <scope>NUCLEOTIDE SEQUENCE</scope>
    <source>
        <strain evidence="1">JY119</strain>
    </source>
</reference>
<organism evidence="1 2">
    <name type="scientific">Zalaria obscura</name>
    <dbReference type="NCBI Taxonomy" id="2024903"/>
    <lineage>
        <taxon>Eukaryota</taxon>
        <taxon>Fungi</taxon>
        <taxon>Dikarya</taxon>
        <taxon>Ascomycota</taxon>
        <taxon>Pezizomycotina</taxon>
        <taxon>Dothideomycetes</taxon>
        <taxon>Dothideomycetidae</taxon>
        <taxon>Dothideales</taxon>
        <taxon>Zalariaceae</taxon>
        <taxon>Zalaria</taxon>
    </lineage>
</organism>
<keyword evidence="2" id="KW-1185">Reference proteome</keyword>
<proteinExistence type="predicted"/>
<dbReference type="EMBL" id="JAMKPW020000043">
    <property type="protein sequence ID" value="KAK8194265.1"/>
    <property type="molecule type" value="Genomic_DNA"/>
</dbReference>
<gene>
    <name evidence="1" type="ORF">M8818_007453</name>
</gene>
<evidence type="ECO:0000313" key="2">
    <source>
        <dbReference type="Proteomes" id="UP001320706"/>
    </source>
</evidence>
<accession>A0ACC3S653</accession>
<dbReference type="Proteomes" id="UP001320706">
    <property type="component" value="Unassembled WGS sequence"/>
</dbReference>
<comment type="caution">
    <text evidence="1">The sequence shown here is derived from an EMBL/GenBank/DDBJ whole genome shotgun (WGS) entry which is preliminary data.</text>
</comment>
<sequence>MSAKKSPAPPQKGNRPSSPWPKVSPYPKYVPPSGFQQLHRNSVADSPFSVGVLHESTCENNALSAPSPKLVKSPDECSRAIAPSLNPCDRSTSNKRVYRRPSSPCESTIHFYLRPIGPAILCCSFSLIIPEYPFTFSAVDAAWPTITVSLKNIAFLSRPSLHPSIPFPPMSWSSIYTDHSTLESLVDAYRVRSSPAILGLSEAEQETAKAEGKGQSEQAPSDGILCTTTVQTSTPSTTAAVLSSYPWVTQSSPALSHPSDEKDTSGMDEDETSGNSPASELSPLDVKQSWESAPSTPAHETKPLFVHDEDEKGPELPRRRSTMPNLQRRPTPPTPEFLHRVSTAPDLLGLGELSSDEEESGDTWSSDQGFEGFSYLPSSTTMYSLRRYASDTEFGNFTVNSSFRSAGRRKSLSEFHRSPTAGLLALPTKAAPADVATTLVDVHGSRAVDLVSCTWDTSSSSAKSSMRTAQSVRSNGGTFECVWEEAPSGINTQSNSSVELSDDASVIRTPPLSVRSGDKANVALDKVTTKLAGWSWANGKLQEDLACRDSTRHSCSEDTVRPRFVRTGEEEVLGPPNTQHASESSSDTRSKHHSRRSSNDAEIDSLPSTSSSPALMMAPPPPLIREPSHLTVPATRVFSFVPIPDPQVSLLTKQLSNLAAEDVTFQRHRDSVDLARQRLPASLGDRVNPQLTSTRDSIVLARTRFEKYPKSMLVVEPATGRQTFGGLSPIMDASPPDVQGFLDARRVGSLGKSPLSKPQVQSAPDLQHIQGTIGESTETVKAKGPEKGKAKKKALVVAG</sequence>
<name>A0ACC3S653_9PEZI</name>
<evidence type="ECO:0000313" key="1">
    <source>
        <dbReference type="EMBL" id="KAK8194265.1"/>
    </source>
</evidence>
<protein>
    <submittedName>
        <fullName evidence="1">Uncharacterized protein</fullName>
    </submittedName>
</protein>